<dbReference type="InterPro" id="IPR019775">
    <property type="entry name" value="WD40_repeat_CS"/>
</dbReference>
<feature type="repeat" description="WD" evidence="6">
    <location>
        <begin position="120"/>
        <end position="161"/>
    </location>
</feature>
<dbReference type="InterPro" id="IPR036322">
    <property type="entry name" value="WD40_repeat_dom_sf"/>
</dbReference>
<dbReference type="STRING" id="101091.A0A1C7NW46"/>
<dbReference type="InParanoid" id="A0A1C7NW46"/>
<comment type="similarity">
    <text evidence="5">Belongs to the WD repeat cdt2 family.</text>
</comment>
<dbReference type="InterPro" id="IPR015943">
    <property type="entry name" value="WD40/YVTN_repeat-like_dom_sf"/>
</dbReference>
<dbReference type="FunCoup" id="A0A1C7NW46">
    <property type="interactions" value="244"/>
</dbReference>
<dbReference type="OrthoDB" id="2096344at2759"/>
<proteinExistence type="inferred from homology"/>
<dbReference type="Proteomes" id="UP000093000">
    <property type="component" value="Unassembled WGS sequence"/>
</dbReference>
<dbReference type="PROSITE" id="PS50294">
    <property type="entry name" value="WD_REPEATS_REGION"/>
    <property type="match status" value="3"/>
</dbReference>
<dbReference type="InterPro" id="IPR020472">
    <property type="entry name" value="WD40_PAC1"/>
</dbReference>
<evidence type="ECO:0000256" key="2">
    <source>
        <dbReference type="ARBA" id="ARBA00022574"/>
    </source>
</evidence>
<keyword evidence="4" id="KW-0833">Ubl conjugation pathway</keyword>
<organism evidence="7 8">
    <name type="scientific">Choanephora cucurbitarum</name>
    <dbReference type="NCBI Taxonomy" id="101091"/>
    <lineage>
        <taxon>Eukaryota</taxon>
        <taxon>Fungi</taxon>
        <taxon>Fungi incertae sedis</taxon>
        <taxon>Mucoromycota</taxon>
        <taxon>Mucoromycotina</taxon>
        <taxon>Mucoromycetes</taxon>
        <taxon>Mucorales</taxon>
        <taxon>Mucorineae</taxon>
        <taxon>Choanephoraceae</taxon>
        <taxon>Choanephoroideae</taxon>
        <taxon>Choanephora</taxon>
    </lineage>
</organism>
<feature type="repeat" description="WD" evidence="6">
    <location>
        <begin position="262"/>
        <end position="284"/>
    </location>
</feature>
<dbReference type="Pfam" id="PF00400">
    <property type="entry name" value="WD40"/>
    <property type="match status" value="6"/>
</dbReference>
<dbReference type="SMART" id="SM00320">
    <property type="entry name" value="WD40"/>
    <property type="match status" value="6"/>
</dbReference>
<dbReference type="EMBL" id="LUGH01000006">
    <property type="protein sequence ID" value="OBZ91664.1"/>
    <property type="molecule type" value="Genomic_DNA"/>
</dbReference>
<evidence type="ECO:0000313" key="7">
    <source>
        <dbReference type="EMBL" id="OBZ91664.1"/>
    </source>
</evidence>
<dbReference type="PROSITE" id="PS00678">
    <property type="entry name" value="WD_REPEATS_1"/>
    <property type="match status" value="1"/>
</dbReference>
<protein>
    <submittedName>
        <fullName evidence="7">Denticleless</fullName>
    </submittedName>
</protein>
<sequence>MQSSSLKRKNSQLLSKEPSCSKYNVYRSLKQRSLGHPRLFGRQVKVSARPLLSHFMSPPEMVYQFVYSESSEFCSPLYCDFAHHRNDGNLLAVSDEDGRVSLLRTDKNNDINNYEFHEFFKCHQHAISDIKWSTDDRVLATASHDRTVRLWDPNTRTLLAKYDGHEDIVKSIHWHPTNSDLLVTSSKDGSFRVWDAREQQRENEQEIDDSTRVKVCKPTLTVSEAHQGQEPQTRKRKNGPQPLVIRSVTCALYMHTDETKIISSGSSDGSIKLWDLRAKRSPAVLSSTTFVTESGKLSGVTDLKIDSTGTRLFSSCMDNRIYMHYLSDLSKPACYFRHPDYKVGTFDIKICLSPDDRFLASGSFDKHCFVWDTKEPERDAYLFEGHTRKVTGVSWNKYSLDQFATCSEDYTTRIWSLDF</sequence>
<evidence type="ECO:0000313" key="8">
    <source>
        <dbReference type="Proteomes" id="UP000093000"/>
    </source>
</evidence>
<evidence type="ECO:0000256" key="4">
    <source>
        <dbReference type="ARBA" id="ARBA00022786"/>
    </source>
</evidence>
<name>A0A1C7NW46_9FUNG</name>
<dbReference type="PANTHER" id="PTHR22852">
    <property type="entry name" value="LETHAL 2 DENTICLELESS PROTEIN RETINOIC ACID-REGULATED NUCLEAR MATRIX-ASSOCIATED PROTEIN"/>
    <property type="match status" value="1"/>
</dbReference>
<comment type="caution">
    <text evidence="7">The sequence shown here is derived from an EMBL/GenBank/DDBJ whole genome shotgun (WGS) entry which is preliminary data.</text>
</comment>
<dbReference type="Gene3D" id="2.130.10.10">
    <property type="entry name" value="YVTN repeat-like/Quinoprotein amine dehydrogenase"/>
    <property type="match status" value="3"/>
</dbReference>
<feature type="repeat" description="WD" evidence="6">
    <location>
        <begin position="162"/>
        <end position="204"/>
    </location>
</feature>
<comment type="pathway">
    <text evidence="1">Protein modification; protein ubiquitination.</text>
</comment>
<dbReference type="PRINTS" id="PR00320">
    <property type="entry name" value="GPROTEINBRPT"/>
</dbReference>
<dbReference type="InterPro" id="IPR001680">
    <property type="entry name" value="WD40_rpt"/>
</dbReference>
<feature type="repeat" description="WD" evidence="6">
    <location>
        <begin position="383"/>
        <end position="419"/>
    </location>
</feature>
<dbReference type="GO" id="GO:0043161">
    <property type="term" value="P:proteasome-mediated ubiquitin-dependent protein catabolic process"/>
    <property type="evidence" value="ECO:0007669"/>
    <property type="project" value="TreeGrafter"/>
</dbReference>
<accession>A0A1C7NW46</accession>
<dbReference type="GO" id="GO:0030674">
    <property type="term" value="F:protein-macromolecule adaptor activity"/>
    <property type="evidence" value="ECO:0007669"/>
    <property type="project" value="TreeGrafter"/>
</dbReference>
<dbReference type="InterPro" id="IPR051865">
    <property type="entry name" value="WD-repeat_CDT2_adapter"/>
</dbReference>
<keyword evidence="3" id="KW-0677">Repeat</keyword>
<dbReference type="SUPFAM" id="SSF50978">
    <property type="entry name" value="WD40 repeat-like"/>
    <property type="match status" value="1"/>
</dbReference>
<evidence type="ECO:0000256" key="5">
    <source>
        <dbReference type="ARBA" id="ARBA00038344"/>
    </source>
</evidence>
<dbReference type="GO" id="GO:0005634">
    <property type="term" value="C:nucleus"/>
    <property type="evidence" value="ECO:0007669"/>
    <property type="project" value="TreeGrafter"/>
</dbReference>
<evidence type="ECO:0000256" key="3">
    <source>
        <dbReference type="ARBA" id="ARBA00022737"/>
    </source>
</evidence>
<dbReference type="PROSITE" id="PS50082">
    <property type="entry name" value="WD_REPEATS_2"/>
    <property type="match status" value="4"/>
</dbReference>
<keyword evidence="8" id="KW-1185">Reference proteome</keyword>
<evidence type="ECO:0000256" key="1">
    <source>
        <dbReference type="ARBA" id="ARBA00004906"/>
    </source>
</evidence>
<dbReference type="AlphaFoldDB" id="A0A1C7NW46"/>
<gene>
    <name evidence="7" type="primary">dtl</name>
    <name evidence="7" type="ORF">A0J61_00310</name>
</gene>
<evidence type="ECO:0000256" key="6">
    <source>
        <dbReference type="PROSITE-ProRule" id="PRU00221"/>
    </source>
</evidence>
<keyword evidence="2 6" id="KW-0853">WD repeat</keyword>
<dbReference type="PANTHER" id="PTHR22852:SF0">
    <property type="entry name" value="DENTICLELESS PROTEIN HOMOLOG"/>
    <property type="match status" value="1"/>
</dbReference>
<reference evidence="7 8" key="1">
    <citation type="submission" date="2016-03" db="EMBL/GenBank/DDBJ databases">
        <title>Choanephora cucurbitarum.</title>
        <authorList>
            <person name="Min B."/>
            <person name="Park H."/>
            <person name="Park J.-H."/>
            <person name="Shin H.-D."/>
            <person name="Choi I.-G."/>
        </authorList>
    </citation>
    <scope>NUCLEOTIDE SEQUENCE [LARGE SCALE GENOMIC DNA]</scope>
    <source>
        <strain evidence="7 8">KUS-F28377</strain>
    </source>
</reference>